<sequence>MVEKSKSNYIKYNKTIIIGVVILLLLFSAVFYYFYQLAYNNQLQSFIAQQQLYLKIVTGNFKRRLEMIIEKPYNIHLKNISSKGELSNSLQLHGLPEIRYMALVEKNGAVRRLNNKFGDANLEKLNSKISDLAQNNWNSIKGNYQIPALQISKEKQLMLVFYPLKISGQKKIIAFAVDLSILTQNYIAPIKLNKSGIGYLIDGQGRVVYDHAEEIIGDSVFELHQDYEKLLAVDKKMINTHSGTDSYNFIVRETGEESKKYISWQTIRLGSNQLVLAISTPEDDIVAGIKSLRNKLIILTSIIFVVLILAGYSFYKFNKQRLVNILEDLQEDYEQQTERLQTLSEMVEQSDDSIMQTDTAGNIEYVNSATEELFGWSREELNGKSPEIFNAEENSDEIQTEIFSTLAQGEIYENEILNQRKDGSTFWCQLKTVPLINSSGETYAYMGIQRNITERMEREERLKEAKEEAEVANQAKSEFLANMSHEIRTPLNAVIGFSDLLNELVESNQQQEYVTAIKTSGETLLTLINDILDLSKIESGNLEIDYDYFDLEQLIREMEQIFTNEIKQKDLKLIIDLKSELPLIKLDKTRMRQILLNLVGNAVKFTEQGYIKIVVDIKKQSKEKVTLYLSIEDTGVGIAEEKEIFKSFRQGNNQLNKEYQGTGLGLTMTYLKGSPFRFLHSLKRA</sequence>
<dbReference type="Gene3D" id="1.10.287.130">
    <property type="match status" value="1"/>
</dbReference>
<dbReference type="InterPro" id="IPR000700">
    <property type="entry name" value="PAS-assoc_C"/>
</dbReference>
<dbReference type="RefSeq" id="WP_204700502.1">
    <property type="nucleotide sequence ID" value="NZ_JAFBDQ010000002.1"/>
</dbReference>
<comment type="catalytic activity">
    <reaction evidence="1">
        <text>ATP + protein L-histidine = ADP + protein N-phospho-L-histidine.</text>
        <dbReference type="EC" id="2.7.13.3"/>
    </reaction>
</comment>
<comment type="subcellular location">
    <subcellularLocation>
        <location evidence="2">Membrane</location>
    </subcellularLocation>
</comment>
<feature type="transmembrane region" description="Helical" evidence="11">
    <location>
        <begin position="12"/>
        <end position="35"/>
    </location>
</feature>
<keyword evidence="8" id="KW-0902">Two-component regulatory system</keyword>
<dbReference type="GO" id="GO:0005524">
    <property type="term" value="F:ATP binding"/>
    <property type="evidence" value="ECO:0007669"/>
    <property type="project" value="UniProtKB-KW"/>
</dbReference>
<comment type="caution">
    <text evidence="15">The sequence shown here is derived from an EMBL/GenBank/DDBJ whole genome shotgun (WGS) entry which is preliminary data.</text>
</comment>
<evidence type="ECO:0000313" key="16">
    <source>
        <dbReference type="Proteomes" id="UP000774000"/>
    </source>
</evidence>
<evidence type="ECO:0000259" key="13">
    <source>
        <dbReference type="PROSITE" id="PS50112"/>
    </source>
</evidence>
<dbReference type="PROSITE" id="PS50113">
    <property type="entry name" value="PAC"/>
    <property type="match status" value="1"/>
</dbReference>
<dbReference type="SMART" id="SM00091">
    <property type="entry name" value="PAS"/>
    <property type="match status" value="1"/>
</dbReference>
<proteinExistence type="predicted"/>
<dbReference type="SUPFAM" id="SSF55874">
    <property type="entry name" value="ATPase domain of HSP90 chaperone/DNA topoisomerase II/histidine kinase"/>
    <property type="match status" value="1"/>
</dbReference>
<evidence type="ECO:0000256" key="1">
    <source>
        <dbReference type="ARBA" id="ARBA00000085"/>
    </source>
</evidence>
<keyword evidence="7" id="KW-0067">ATP-binding</keyword>
<evidence type="ECO:0000256" key="2">
    <source>
        <dbReference type="ARBA" id="ARBA00004370"/>
    </source>
</evidence>
<dbReference type="PROSITE" id="PS50112">
    <property type="entry name" value="PAS"/>
    <property type="match status" value="1"/>
</dbReference>
<dbReference type="CDD" id="cd00082">
    <property type="entry name" value="HisKA"/>
    <property type="match status" value="1"/>
</dbReference>
<keyword evidence="10" id="KW-0175">Coiled coil</keyword>
<gene>
    <name evidence="15" type="ORF">JOC47_000609</name>
</gene>
<dbReference type="FunFam" id="1.10.287.130:FF:000038">
    <property type="entry name" value="Sensory transduction histidine kinase"/>
    <property type="match status" value="1"/>
</dbReference>
<dbReference type="InterPro" id="IPR013767">
    <property type="entry name" value="PAS_fold"/>
</dbReference>
<reference evidence="15" key="1">
    <citation type="submission" date="2021-01" db="EMBL/GenBank/DDBJ databases">
        <title>Genomic Encyclopedia of Type Strains, Phase IV (KMG-IV): sequencing the most valuable type-strain genomes for metagenomic binning, comparative biology and taxonomic classification.</title>
        <authorList>
            <person name="Goeker M."/>
        </authorList>
    </citation>
    <scope>NUCLEOTIDE SEQUENCE</scope>
    <source>
        <strain evidence="15">DSM 23230</strain>
    </source>
</reference>
<dbReference type="GO" id="GO:0016020">
    <property type="term" value="C:membrane"/>
    <property type="evidence" value="ECO:0007669"/>
    <property type="project" value="UniProtKB-SubCell"/>
</dbReference>
<feature type="domain" description="PAC" evidence="14">
    <location>
        <begin position="410"/>
        <end position="464"/>
    </location>
</feature>
<dbReference type="InterPro" id="IPR036097">
    <property type="entry name" value="HisK_dim/P_sf"/>
</dbReference>
<evidence type="ECO:0000256" key="7">
    <source>
        <dbReference type="ARBA" id="ARBA00022840"/>
    </source>
</evidence>
<evidence type="ECO:0000313" key="15">
    <source>
        <dbReference type="EMBL" id="MBM7555784.1"/>
    </source>
</evidence>
<dbReference type="InterPro" id="IPR003594">
    <property type="entry name" value="HATPase_dom"/>
</dbReference>
<dbReference type="Pfam" id="PF02518">
    <property type="entry name" value="HATPase_c"/>
    <property type="match status" value="1"/>
</dbReference>
<dbReference type="Pfam" id="PF00989">
    <property type="entry name" value="PAS"/>
    <property type="match status" value="1"/>
</dbReference>
<evidence type="ECO:0000256" key="8">
    <source>
        <dbReference type="ARBA" id="ARBA00023012"/>
    </source>
</evidence>
<dbReference type="SMART" id="SM00086">
    <property type="entry name" value="PAC"/>
    <property type="match status" value="1"/>
</dbReference>
<evidence type="ECO:0000256" key="10">
    <source>
        <dbReference type="SAM" id="Coils"/>
    </source>
</evidence>
<feature type="transmembrane region" description="Helical" evidence="11">
    <location>
        <begin position="296"/>
        <end position="315"/>
    </location>
</feature>
<dbReference type="InterPro" id="IPR035965">
    <property type="entry name" value="PAS-like_dom_sf"/>
</dbReference>
<name>A0A938XS22_9FIRM</name>
<evidence type="ECO:0000259" key="14">
    <source>
        <dbReference type="PROSITE" id="PS50113"/>
    </source>
</evidence>
<dbReference type="GO" id="GO:0000155">
    <property type="term" value="F:phosphorelay sensor kinase activity"/>
    <property type="evidence" value="ECO:0007669"/>
    <property type="project" value="InterPro"/>
</dbReference>
<dbReference type="SMART" id="SM00388">
    <property type="entry name" value="HisKA"/>
    <property type="match status" value="1"/>
</dbReference>
<keyword evidence="4" id="KW-0808">Transferase</keyword>
<accession>A0A938XS22</accession>
<dbReference type="InterPro" id="IPR001610">
    <property type="entry name" value="PAC"/>
</dbReference>
<dbReference type="CDD" id="cd00130">
    <property type="entry name" value="PAS"/>
    <property type="match status" value="1"/>
</dbReference>
<dbReference type="InterPro" id="IPR005467">
    <property type="entry name" value="His_kinase_dom"/>
</dbReference>
<dbReference type="SMART" id="SM00387">
    <property type="entry name" value="HATPase_c"/>
    <property type="match status" value="1"/>
</dbReference>
<dbReference type="InterPro" id="IPR003661">
    <property type="entry name" value="HisK_dim/P_dom"/>
</dbReference>
<keyword evidence="16" id="KW-1185">Reference proteome</keyword>
<keyword evidence="6" id="KW-0418">Kinase</keyword>
<dbReference type="EMBL" id="JAFBDQ010000002">
    <property type="protein sequence ID" value="MBM7555784.1"/>
    <property type="molecule type" value="Genomic_DNA"/>
</dbReference>
<dbReference type="Pfam" id="PF00512">
    <property type="entry name" value="HisKA"/>
    <property type="match status" value="1"/>
</dbReference>
<evidence type="ECO:0000256" key="9">
    <source>
        <dbReference type="ARBA" id="ARBA00023136"/>
    </source>
</evidence>
<feature type="coiled-coil region" evidence="10">
    <location>
        <begin position="319"/>
        <end position="346"/>
    </location>
</feature>
<dbReference type="Gene3D" id="3.30.565.10">
    <property type="entry name" value="Histidine kinase-like ATPase, C-terminal domain"/>
    <property type="match status" value="1"/>
</dbReference>
<dbReference type="PROSITE" id="PS50109">
    <property type="entry name" value="HIS_KIN"/>
    <property type="match status" value="1"/>
</dbReference>
<keyword evidence="5" id="KW-0547">Nucleotide-binding</keyword>
<dbReference type="EC" id="2.7.13.3" evidence="3"/>
<evidence type="ECO:0000256" key="11">
    <source>
        <dbReference type="SAM" id="Phobius"/>
    </source>
</evidence>
<evidence type="ECO:0000256" key="5">
    <source>
        <dbReference type="ARBA" id="ARBA00022741"/>
    </source>
</evidence>
<dbReference type="PANTHER" id="PTHR43047">
    <property type="entry name" value="TWO-COMPONENT HISTIDINE PROTEIN KINASE"/>
    <property type="match status" value="1"/>
</dbReference>
<keyword evidence="11" id="KW-1133">Transmembrane helix</keyword>
<dbReference type="NCBIfam" id="TIGR00229">
    <property type="entry name" value="sensory_box"/>
    <property type="match status" value="1"/>
</dbReference>
<dbReference type="AlphaFoldDB" id="A0A938XS22"/>
<keyword evidence="11" id="KW-0812">Transmembrane</keyword>
<dbReference type="Gene3D" id="3.30.450.20">
    <property type="entry name" value="PAS domain"/>
    <property type="match status" value="2"/>
</dbReference>
<evidence type="ECO:0000256" key="3">
    <source>
        <dbReference type="ARBA" id="ARBA00012438"/>
    </source>
</evidence>
<dbReference type="InterPro" id="IPR000014">
    <property type="entry name" value="PAS"/>
</dbReference>
<keyword evidence="9 11" id="KW-0472">Membrane</keyword>
<dbReference type="InterPro" id="IPR036890">
    <property type="entry name" value="HATPase_C_sf"/>
</dbReference>
<dbReference type="SUPFAM" id="SSF47384">
    <property type="entry name" value="Homodimeric domain of signal transducing histidine kinase"/>
    <property type="match status" value="1"/>
</dbReference>
<evidence type="ECO:0000256" key="4">
    <source>
        <dbReference type="ARBA" id="ARBA00022679"/>
    </source>
</evidence>
<dbReference type="SUPFAM" id="SSF55785">
    <property type="entry name" value="PYP-like sensor domain (PAS domain)"/>
    <property type="match status" value="1"/>
</dbReference>
<feature type="coiled-coil region" evidence="10">
    <location>
        <begin position="448"/>
        <end position="482"/>
    </location>
</feature>
<protein>
    <recommendedName>
        <fullName evidence="3">histidine kinase</fullName>
        <ecNumber evidence="3">2.7.13.3</ecNumber>
    </recommendedName>
</protein>
<evidence type="ECO:0000256" key="6">
    <source>
        <dbReference type="ARBA" id="ARBA00022777"/>
    </source>
</evidence>
<dbReference type="GO" id="GO:0006355">
    <property type="term" value="P:regulation of DNA-templated transcription"/>
    <property type="evidence" value="ECO:0007669"/>
    <property type="project" value="InterPro"/>
</dbReference>
<dbReference type="Proteomes" id="UP000774000">
    <property type="component" value="Unassembled WGS sequence"/>
</dbReference>
<feature type="domain" description="Histidine kinase" evidence="12">
    <location>
        <begin position="482"/>
        <end position="669"/>
    </location>
</feature>
<evidence type="ECO:0000259" key="12">
    <source>
        <dbReference type="PROSITE" id="PS50109"/>
    </source>
</evidence>
<organism evidence="15 16">
    <name type="scientific">Halanaerobacter jeridensis</name>
    <dbReference type="NCBI Taxonomy" id="706427"/>
    <lineage>
        <taxon>Bacteria</taxon>
        <taxon>Bacillati</taxon>
        <taxon>Bacillota</taxon>
        <taxon>Clostridia</taxon>
        <taxon>Halanaerobiales</taxon>
        <taxon>Halobacteroidaceae</taxon>
        <taxon>Halanaerobacter</taxon>
    </lineage>
</organism>
<feature type="domain" description="PAS" evidence="13">
    <location>
        <begin position="339"/>
        <end position="409"/>
    </location>
</feature>